<feature type="domain" description="KaiC" evidence="8">
    <location>
        <begin position="10"/>
        <end position="249"/>
    </location>
</feature>
<dbReference type="PANTHER" id="PTHR42926:SF1">
    <property type="entry name" value="CIRCADIAN CLOCK OSCILLATOR PROTEIN KAIC 1"/>
    <property type="match status" value="1"/>
</dbReference>
<dbReference type="InterPro" id="IPR051347">
    <property type="entry name" value="Circadian_clock_KaiC-rel"/>
</dbReference>
<evidence type="ECO:0000256" key="5">
    <source>
        <dbReference type="ARBA" id="ARBA00022777"/>
    </source>
</evidence>
<dbReference type="PIRSF" id="PIRSF039117">
    <property type="entry name" value="KaiC"/>
    <property type="match status" value="1"/>
</dbReference>
<dbReference type="InterPro" id="IPR014774">
    <property type="entry name" value="KaiC-like_dom"/>
</dbReference>
<keyword evidence="3" id="KW-0808">Transferase</keyword>
<comment type="caution">
    <text evidence="9">The sequence shown here is derived from an EMBL/GenBank/DDBJ whole genome shotgun (WGS) entry which is preliminary data.</text>
</comment>
<feature type="region of interest" description="Disordered" evidence="7">
    <location>
        <begin position="487"/>
        <end position="507"/>
    </location>
</feature>
<dbReference type="InterPro" id="IPR010624">
    <property type="entry name" value="KaiC_dom"/>
</dbReference>
<name>A0A7C9M2A8_9GAMM</name>
<dbReference type="SMART" id="SM00382">
    <property type="entry name" value="AAA"/>
    <property type="match status" value="2"/>
</dbReference>
<evidence type="ECO:0000256" key="3">
    <source>
        <dbReference type="ARBA" id="ARBA00022679"/>
    </source>
</evidence>
<keyword evidence="2" id="KW-0597">Phosphoprotein</keyword>
<dbReference type="EMBL" id="WOXT01000003">
    <property type="protein sequence ID" value="MUV14928.1"/>
    <property type="molecule type" value="Genomic_DNA"/>
</dbReference>
<evidence type="ECO:0000313" key="9">
    <source>
        <dbReference type="EMBL" id="MUV14928.1"/>
    </source>
</evidence>
<dbReference type="CDD" id="cd19488">
    <property type="entry name" value="KaiC-like_N"/>
    <property type="match status" value="1"/>
</dbReference>
<dbReference type="Pfam" id="PF06745">
    <property type="entry name" value="ATPase"/>
    <property type="match status" value="2"/>
</dbReference>
<dbReference type="SUPFAM" id="SSF52540">
    <property type="entry name" value="P-loop containing nucleoside triphosphate hydrolases"/>
    <property type="match status" value="2"/>
</dbReference>
<dbReference type="RefSeq" id="WP_156642415.1">
    <property type="nucleotide sequence ID" value="NZ_WOXT01000003.1"/>
</dbReference>
<evidence type="ECO:0000256" key="1">
    <source>
        <dbReference type="ARBA" id="ARBA00012513"/>
    </source>
</evidence>
<gene>
    <name evidence="9" type="ORF">GN331_12010</name>
</gene>
<proteinExistence type="predicted"/>
<dbReference type="GO" id="GO:0004674">
    <property type="term" value="F:protein serine/threonine kinase activity"/>
    <property type="evidence" value="ECO:0007669"/>
    <property type="project" value="UniProtKB-EC"/>
</dbReference>
<feature type="domain" description="KaiC" evidence="8">
    <location>
        <begin position="251"/>
        <end position="483"/>
    </location>
</feature>
<protein>
    <recommendedName>
        <fullName evidence="1">non-specific serine/threonine protein kinase</fullName>
        <ecNumber evidence="1">2.7.11.1</ecNumber>
    </recommendedName>
</protein>
<dbReference type="InterPro" id="IPR003593">
    <property type="entry name" value="AAA+_ATPase"/>
</dbReference>
<accession>A0A7C9M2A8</accession>
<keyword evidence="6" id="KW-0378">Hydrolase</keyword>
<dbReference type="EC" id="2.7.11.1" evidence="1"/>
<dbReference type="Proteomes" id="UP000479692">
    <property type="component" value="Unassembled WGS sequence"/>
</dbReference>
<dbReference type="InterPro" id="IPR027417">
    <property type="entry name" value="P-loop_NTPase"/>
</dbReference>
<keyword evidence="10" id="KW-1185">Reference proteome</keyword>
<reference evidence="9 10" key="1">
    <citation type="submission" date="2019-12" db="EMBL/GenBank/DDBJ databases">
        <authorList>
            <person name="Xu J."/>
        </authorList>
    </citation>
    <scope>NUCLEOTIDE SEQUENCE [LARGE SCALE GENOMIC DNA]</scope>
    <source>
        <strain evidence="9 10">HX-5-24</strain>
    </source>
</reference>
<dbReference type="GO" id="GO:0016787">
    <property type="term" value="F:hydrolase activity"/>
    <property type="evidence" value="ECO:0007669"/>
    <property type="project" value="UniProtKB-KW"/>
</dbReference>
<dbReference type="InterPro" id="IPR030665">
    <property type="entry name" value="KaiC"/>
</dbReference>
<evidence type="ECO:0000259" key="8">
    <source>
        <dbReference type="PROSITE" id="PS51146"/>
    </source>
</evidence>
<evidence type="ECO:0000256" key="4">
    <source>
        <dbReference type="ARBA" id="ARBA00022737"/>
    </source>
</evidence>
<dbReference type="PROSITE" id="PS51146">
    <property type="entry name" value="KAIC"/>
    <property type="match status" value="2"/>
</dbReference>
<sequence>MSSQSLTLPAPVPTGVEGLDVILDGGLTPHRLYLIEGVPGSGKTTMALQFLRSGAAAGERVLYVTLSETERELREVAHAHGWSLDGIAIHELFPVGDQLDPESQYTMFHPSEVELAETTRRVLDEVERLQPDRVVFDSLAELRLLAGSMLRFRRQVLALKQYFSGKGTTVLMLDESSASDQGLHVHTIVHGAIQLDHLMPDFGGDRRRLRISKMRGRAFRSGYHDYKIETGGVRVYPRLIAAHYRRSGRNDPVASELAELDLLLGGGLDRGTSTLLIGAAGAGKSSLASHFVRSAAARGERSAMFLFDESQRALVTRSRGIGFDIEACVAEGTVDVQSIDPAELSPGEFIHRIRNAVEVEGAKLVVLDSLNGFLNAMAEEHHVLIQLHELLSYLAQLDITTILIASQAGLIGHMQTSLDVSYLADTVVLLRYFESRGEVKQAISVLKKRTGPHERTIREMRITSNGLDIGEPLRNFRGVLTGVPQEVDSHEADPMTPRAPLAPGVAG</sequence>
<dbReference type="PANTHER" id="PTHR42926">
    <property type="match status" value="1"/>
</dbReference>
<evidence type="ECO:0000256" key="7">
    <source>
        <dbReference type="SAM" id="MobiDB-lite"/>
    </source>
</evidence>
<keyword evidence="5" id="KW-0418">Kinase</keyword>
<dbReference type="Gene3D" id="3.40.50.300">
    <property type="entry name" value="P-loop containing nucleotide triphosphate hydrolases"/>
    <property type="match status" value="2"/>
</dbReference>
<dbReference type="AlphaFoldDB" id="A0A7C9M2A8"/>
<dbReference type="GO" id="GO:0005524">
    <property type="term" value="F:ATP binding"/>
    <property type="evidence" value="ECO:0007669"/>
    <property type="project" value="InterPro"/>
</dbReference>
<evidence type="ECO:0000256" key="2">
    <source>
        <dbReference type="ARBA" id="ARBA00022553"/>
    </source>
</evidence>
<evidence type="ECO:0000313" key="10">
    <source>
        <dbReference type="Proteomes" id="UP000479692"/>
    </source>
</evidence>
<organism evidence="9 10">
    <name type="scientific">Noviluteimonas gilva</name>
    <dbReference type="NCBI Taxonomy" id="2682097"/>
    <lineage>
        <taxon>Bacteria</taxon>
        <taxon>Pseudomonadati</taxon>
        <taxon>Pseudomonadota</taxon>
        <taxon>Gammaproteobacteria</taxon>
        <taxon>Lysobacterales</taxon>
        <taxon>Lysobacteraceae</taxon>
        <taxon>Noviluteimonas</taxon>
    </lineage>
</organism>
<evidence type="ECO:0000256" key="6">
    <source>
        <dbReference type="ARBA" id="ARBA00022801"/>
    </source>
</evidence>
<keyword evidence="4" id="KW-0677">Repeat</keyword>